<name>A0A0B7GR47_STRSA</name>
<dbReference type="Gene3D" id="1.10.1760.20">
    <property type="match status" value="1"/>
</dbReference>
<feature type="transmembrane region" description="Helical" evidence="3">
    <location>
        <begin position="73"/>
        <end position="95"/>
    </location>
</feature>
<proteinExistence type="predicted"/>
<gene>
    <name evidence="4" type="ORF">SSV_1252</name>
</gene>
<dbReference type="RefSeq" id="WP_072074139.1">
    <property type="nucleotide sequence ID" value="NZ_CDMW01000001.1"/>
</dbReference>
<evidence type="ECO:0000313" key="4">
    <source>
        <dbReference type="EMBL" id="CEL90549.1"/>
    </source>
</evidence>
<keyword evidence="2 3" id="KW-1133">Transmembrane helix</keyword>
<dbReference type="Pfam" id="PF07155">
    <property type="entry name" value="ECF-ribofla_trS"/>
    <property type="match status" value="1"/>
</dbReference>
<dbReference type="AlphaFoldDB" id="A0A0B7GR47"/>
<evidence type="ECO:0000256" key="1">
    <source>
        <dbReference type="ARBA" id="ARBA00022692"/>
    </source>
</evidence>
<dbReference type="PANTHER" id="PTHR37815:SF3">
    <property type="entry name" value="UPF0397 PROTEIN SPR0429"/>
    <property type="match status" value="1"/>
</dbReference>
<feature type="transmembrane region" description="Helical" evidence="3">
    <location>
        <begin position="42"/>
        <end position="67"/>
    </location>
</feature>
<dbReference type="InterPro" id="IPR009825">
    <property type="entry name" value="ECF_substrate-spec-like"/>
</dbReference>
<sequence>MKKQTLDLQTLTMISLFAALIFLSIQFFKIPVGAQFIHFGNALVVVGCLIFGSKLGFLAAAIGLGIFDLLNGYAAEIPVILLEALAVAVVIHFLYEELFQRKDKLRNILVTAVAAALVKIVLNIFKYTLTGTLFGGSSLPAAFLLAVAEITGTFGSSLATVIAVPILYPIFKQVRKAHKQRRPLKSKDESIINIKKETV</sequence>
<organism evidence="4 5">
    <name type="scientific">Streptococcus sanguinis</name>
    <dbReference type="NCBI Taxonomy" id="1305"/>
    <lineage>
        <taxon>Bacteria</taxon>
        <taxon>Bacillati</taxon>
        <taxon>Bacillota</taxon>
        <taxon>Bacilli</taxon>
        <taxon>Lactobacillales</taxon>
        <taxon>Streptococcaceae</taxon>
        <taxon>Streptococcus</taxon>
    </lineage>
</organism>
<feature type="transmembrane region" description="Helical" evidence="3">
    <location>
        <begin position="141"/>
        <end position="171"/>
    </location>
</feature>
<accession>A0A0B7GR47</accession>
<feature type="transmembrane region" description="Helical" evidence="3">
    <location>
        <begin position="12"/>
        <end position="30"/>
    </location>
</feature>
<dbReference type="GO" id="GO:0016020">
    <property type="term" value="C:membrane"/>
    <property type="evidence" value="ECO:0007669"/>
    <property type="project" value="InterPro"/>
</dbReference>
<keyword evidence="3" id="KW-0472">Membrane</keyword>
<reference evidence="4 5" key="1">
    <citation type="submission" date="2015-01" db="EMBL/GenBank/DDBJ databases">
        <authorList>
            <person name="Pelicic Vladimir"/>
        </authorList>
    </citation>
    <scope>NUCLEOTIDE SEQUENCE [LARGE SCALE GENOMIC DNA]</scope>
    <source>
        <strain evidence="4 5">2908</strain>
    </source>
</reference>
<evidence type="ECO:0000313" key="5">
    <source>
        <dbReference type="Proteomes" id="UP000183504"/>
    </source>
</evidence>
<feature type="transmembrane region" description="Helical" evidence="3">
    <location>
        <begin position="107"/>
        <end position="129"/>
    </location>
</feature>
<protein>
    <submittedName>
        <fullName evidence="4">Uncharacterized protein</fullName>
    </submittedName>
</protein>
<evidence type="ECO:0000256" key="3">
    <source>
        <dbReference type="SAM" id="Phobius"/>
    </source>
</evidence>
<evidence type="ECO:0000256" key="2">
    <source>
        <dbReference type="ARBA" id="ARBA00022989"/>
    </source>
</evidence>
<keyword evidence="1 3" id="KW-0812">Transmembrane</keyword>
<dbReference type="EMBL" id="CDMW01000001">
    <property type="protein sequence ID" value="CEL90549.1"/>
    <property type="molecule type" value="Genomic_DNA"/>
</dbReference>
<dbReference type="PANTHER" id="PTHR37815">
    <property type="entry name" value="UPF0397 PROTEIN BC_2624-RELATED"/>
    <property type="match status" value="1"/>
</dbReference>
<dbReference type="Proteomes" id="UP000183504">
    <property type="component" value="Unassembled WGS sequence"/>
</dbReference>